<dbReference type="Pfam" id="PF14022">
    <property type="entry name" value="DUF4238"/>
    <property type="match status" value="1"/>
</dbReference>
<evidence type="ECO:0000313" key="2">
    <source>
        <dbReference type="EMBL" id="MBB3327093.1"/>
    </source>
</evidence>
<evidence type="ECO:0000256" key="1">
    <source>
        <dbReference type="SAM" id="MobiDB-lite"/>
    </source>
</evidence>
<organism evidence="2 3">
    <name type="scientific">Microlunatus antarcticus</name>
    <dbReference type="NCBI Taxonomy" id="53388"/>
    <lineage>
        <taxon>Bacteria</taxon>
        <taxon>Bacillati</taxon>
        <taxon>Actinomycetota</taxon>
        <taxon>Actinomycetes</taxon>
        <taxon>Propionibacteriales</taxon>
        <taxon>Propionibacteriaceae</taxon>
        <taxon>Microlunatus</taxon>
    </lineage>
</organism>
<feature type="compositionally biased region" description="Pro residues" evidence="1">
    <location>
        <begin position="269"/>
        <end position="283"/>
    </location>
</feature>
<dbReference type="InterPro" id="IPR025332">
    <property type="entry name" value="DUF4238"/>
</dbReference>
<dbReference type="AlphaFoldDB" id="A0A7W5JVN4"/>
<dbReference type="EMBL" id="JACHZG010000001">
    <property type="protein sequence ID" value="MBB3327093.1"/>
    <property type="molecule type" value="Genomic_DNA"/>
</dbReference>
<name>A0A7W5JVN4_9ACTN</name>
<sequence length="327" mass="35340">MPKTLLRGFVDTRSRLALRRRDGTESLISVNNASVRTNFYSYTGAAGALVDDIEDWLSSDIEGPVAPVLIRARRGDPLNAPDNTALARFAASGLLRTATTRARLEQVGEHIGPVLVLHEHLVNRKIDPTTLSPDALNAAQVAATAVWERLGKPDEPAQANLRIFLREFDRLSERLNDWTWSVRTAPRACLITADAPVAVLPSADLGWQGILPPGSPVFIPISSRQLLIGEPRRPLAGGDQLLPELASVVNARLAFEAYDALFASPSAPWPDVPPLSPTRPTMPTPTVTWSRSDGSADTTTSPSYPEINDPAIRRLIDDLGGSDDLGS</sequence>
<accession>A0A7W5JVN4</accession>
<keyword evidence="3" id="KW-1185">Reference proteome</keyword>
<reference evidence="2 3" key="1">
    <citation type="submission" date="2020-08" db="EMBL/GenBank/DDBJ databases">
        <title>Sequencing the genomes of 1000 actinobacteria strains.</title>
        <authorList>
            <person name="Klenk H.-P."/>
        </authorList>
    </citation>
    <scope>NUCLEOTIDE SEQUENCE [LARGE SCALE GENOMIC DNA]</scope>
    <source>
        <strain evidence="2 3">DSM 11053</strain>
    </source>
</reference>
<dbReference type="Proteomes" id="UP000565572">
    <property type="component" value="Unassembled WGS sequence"/>
</dbReference>
<feature type="compositionally biased region" description="Polar residues" evidence="1">
    <location>
        <begin position="289"/>
        <end position="303"/>
    </location>
</feature>
<comment type="caution">
    <text evidence="2">The sequence shown here is derived from an EMBL/GenBank/DDBJ whole genome shotgun (WGS) entry which is preliminary data.</text>
</comment>
<evidence type="ECO:0000313" key="3">
    <source>
        <dbReference type="Proteomes" id="UP000565572"/>
    </source>
</evidence>
<feature type="region of interest" description="Disordered" evidence="1">
    <location>
        <begin position="269"/>
        <end position="327"/>
    </location>
</feature>
<feature type="compositionally biased region" description="Low complexity" evidence="1">
    <location>
        <begin position="318"/>
        <end position="327"/>
    </location>
</feature>
<proteinExistence type="predicted"/>
<protein>
    <recommendedName>
        <fullName evidence="4">DUF4238 domain-containing protein</fullName>
    </recommendedName>
</protein>
<gene>
    <name evidence="2" type="ORF">FHX39_002037</name>
</gene>
<dbReference type="RefSeq" id="WP_183338070.1">
    <property type="nucleotide sequence ID" value="NZ_JACHZG010000001.1"/>
</dbReference>
<evidence type="ECO:0008006" key="4">
    <source>
        <dbReference type="Google" id="ProtNLM"/>
    </source>
</evidence>